<organism evidence="5 6">
    <name type="scientific">Frankia umida</name>
    <dbReference type="NCBI Taxonomy" id="573489"/>
    <lineage>
        <taxon>Bacteria</taxon>
        <taxon>Bacillati</taxon>
        <taxon>Actinomycetota</taxon>
        <taxon>Actinomycetes</taxon>
        <taxon>Frankiales</taxon>
        <taxon>Frankiaceae</taxon>
        <taxon>Frankia</taxon>
    </lineage>
</organism>
<dbReference type="Pfam" id="PF18369">
    <property type="entry name" value="PKS_DE"/>
    <property type="match status" value="1"/>
</dbReference>
<dbReference type="InterPro" id="IPR036736">
    <property type="entry name" value="ACP-like_sf"/>
</dbReference>
<feature type="non-terminal residue" evidence="5">
    <location>
        <position position="1"/>
    </location>
</feature>
<keyword evidence="5" id="KW-0012">Acyltransferase</keyword>
<dbReference type="InterPro" id="IPR006162">
    <property type="entry name" value="Ppantetheine_attach_site"/>
</dbReference>
<dbReference type="SMART" id="SM00827">
    <property type="entry name" value="PKS_AT"/>
    <property type="match status" value="1"/>
</dbReference>
<dbReference type="RefSeq" id="WP_248826939.1">
    <property type="nucleotide sequence ID" value="NZ_JALKFT010000049.1"/>
</dbReference>
<protein>
    <submittedName>
        <fullName evidence="5">Acyltransferase domain-containing protein</fullName>
    </submittedName>
</protein>
<dbReference type="Gene3D" id="3.30.70.3290">
    <property type="match status" value="1"/>
</dbReference>
<dbReference type="PANTHER" id="PTHR43775:SF37">
    <property type="entry name" value="SI:DKEY-61P9.11"/>
    <property type="match status" value="1"/>
</dbReference>
<evidence type="ECO:0000256" key="2">
    <source>
        <dbReference type="ARBA" id="ARBA00022553"/>
    </source>
</evidence>
<proteinExistence type="predicted"/>
<dbReference type="InterPro" id="IPR009081">
    <property type="entry name" value="PP-bd_ACP"/>
</dbReference>
<dbReference type="Gene3D" id="3.40.50.11460">
    <property type="match status" value="1"/>
</dbReference>
<dbReference type="InterPro" id="IPR016035">
    <property type="entry name" value="Acyl_Trfase/lysoPLipase"/>
</dbReference>
<name>A0ABT0K4Z8_9ACTN</name>
<evidence type="ECO:0000313" key="5">
    <source>
        <dbReference type="EMBL" id="MCK9878873.1"/>
    </source>
</evidence>
<evidence type="ECO:0000256" key="1">
    <source>
        <dbReference type="ARBA" id="ARBA00022450"/>
    </source>
</evidence>
<dbReference type="Pfam" id="PF08659">
    <property type="entry name" value="KR"/>
    <property type="match status" value="1"/>
</dbReference>
<dbReference type="EMBL" id="JALKFT010000049">
    <property type="protein sequence ID" value="MCK9878873.1"/>
    <property type="molecule type" value="Genomic_DNA"/>
</dbReference>
<evidence type="ECO:0000313" key="6">
    <source>
        <dbReference type="Proteomes" id="UP001201873"/>
    </source>
</evidence>
<dbReference type="Proteomes" id="UP001201873">
    <property type="component" value="Unassembled WGS sequence"/>
</dbReference>
<dbReference type="PROSITE" id="PS00012">
    <property type="entry name" value="PHOSPHOPANTETHEINE"/>
    <property type="match status" value="1"/>
</dbReference>
<evidence type="ECO:0000256" key="3">
    <source>
        <dbReference type="ARBA" id="ARBA00022679"/>
    </source>
</evidence>
<dbReference type="SUPFAM" id="SSF52151">
    <property type="entry name" value="FabD/lysophospholipase-like"/>
    <property type="match status" value="1"/>
</dbReference>
<dbReference type="InterPro" id="IPR020806">
    <property type="entry name" value="PKS_PP-bd"/>
</dbReference>
<dbReference type="SUPFAM" id="SSF51735">
    <property type="entry name" value="NAD(P)-binding Rossmann-fold domains"/>
    <property type="match status" value="2"/>
</dbReference>
<dbReference type="CDD" id="cd08952">
    <property type="entry name" value="KR_1_SDR_x"/>
    <property type="match status" value="1"/>
</dbReference>
<dbReference type="InterPro" id="IPR050091">
    <property type="entry name" value="PKS_NRPS_Biosynth_Enz"/>
</dbReference>
<comment type="caution">
    <text evidence="5">The sequence shown here is derived from an EMBL/GenBank/DDBJ whole genome shotgun (WGS) entry which is preliminary data.</text>
</comment>
<dbReference type="SMART" id="SM00822">
    <property type="entry name" value="PKS_KR"/>
    <property type="match status" value="1"/>
</dbReference>
<dbReference type="InterPro" id="IPR013968">
    <property type="entry name" value="PKS_KR"/>
</dbReference>
<feature type="domain" description="Carrier" evidence="4">
    <location>
        <begin position="776"/>
        <end position="851"/>
    </location>
</feature>
<dbReference type="PROSITE" id="PS50075">
    <property type="entry name" value="CARRIER"/>
    <property type="match status" value="1"/>
</dbReference>
<dbReference type="PANTHER" id="PTHR43775">
    <property type="entry name" value="FATTY ACID SYNTHASE"/>
    <property type="match status" value="1"/>
</dbReference>
<keyword evidence="1" id="KW-0596">Phosphopantetheine</keyword>
<dbReference type="InterPro" id="IPR036291">
    <property type="entry name" value="NAD(P)-bd_dom_sf"/>
</dbReference>
<dbReference type="InterPro" id="IPR057326">
    <property type="entry name" value="KR_dom"/>
</dbReference>
<dbReference type="InterPro" id="IPR001227">
    <property type="entry name" value="Ac_transferase_dom_sf"/>
</dbReference>
<dbReference type="Gene3D" id="3.40.50.720">
    <property type="entry name" value="NAD(P)-binding Rossmann-like Domain"/>
    <property type="match status" value="1"/>
</dbReference>
<evidence type="ECO:0000259" key="4">
    <source>
        <dbReference type="PROSITE" id="PS50075"/>
    </source>
</evidence>
<dbReference type="Gene3D" id="3.40.366.10">
    <property type="entry name" value="Malonyl-Coenzyme A Acyl Carrier Protein, domain 2"/>
    <property type="match status" value="1"/>
</dbReference>
<reference evidence="5 6" key="1">
    <citation type="submission" date="2022-04" db="EMBL/GenBank/DDBJ databases">
        <title>Genome diversity in the genus Frankia.</title>
        <authorList>
            <person name="Carlos-Shanley C."/>
            <person name="Hahn D."/>
        </authorList>
    </citation>
    <scope>NUCLEOTIDE SEQUENCE [LARGE SCALE GENOMIC DNA]</scope>
    <source>
        <strain evidence="5 6">Ag45/Mut15</strain>
    </source>
</reference>
<accession>A0ABT0K4Z8</accession>
<dbReference type="Pfam" id="PF00550">
    <property type="entry name" value="PP-binding"/>
    <property type="match status" value="1"/>
</dbReference>
<dbReference type="SUPFAM" id="SSF47336">
    <property type="entry name" value="ACP-like"/>
    <property type="match status" value="1"/>
</dbReference>
<keyword evidence="2" id="KW-0597">Phosphoprotein</keyword>
<gene>
    <name evidence="5" type="ORF">MXD59_24455</name>
</gene>
<dbReference type="Pfam" id="PF00698">
    <property type="entry name" value="Acyl_transf_1"/>
    <property type="match status" value="1"/>
</dbReference>
<dbReference type="GO" id="GO:0016746">
    <property type="term" value="F:acyltransferase activity"/>
    <property type="evidence" value="ECO:0007669"/>
    <property type="project" value="UniProtKB-KW"/>
</dbReference>
<dbReference type="InterPro" id="IPR014043">
    <property type="entry name" value="Acyl_transferase_dom"/>
</dbReference>
<keyword evidence="6" id="KW-1185">Reference proteome</keyword>
<dbReference type="InterPro" id="IPR041618">
    <property type="entry name" value="PKS_DE"/>
</dbReference>
<keyword evidence="3" id="KW-0808">Transferase</keyword>
<dbReference type="Gene3D" id="6.10.140.1830">
    <property type="match status" value="1"/>
</dbReference>
<dbReference type="SMART" id="SM01294">
    <property type="entry name" value="PKS_PP_betabranch"/>
    <property type="match status" value="1"/>
</dbReference>
<dbReference type="SMART" id="SM00823">
    <property type="entry name" value="PKS_PP"/>
    <property type="match status" value="1"/>
</dbReference>
<sequence length="938" mass="96685">GDPQALDEFLAGCETQEIRVRRIAVDYASHSAQVDDVVDELTAALADITPRVPEIPFLSTVAGEPVDTAVLDAGYWARNLRDPVLFEGTVRALLAAGRTTFIEVSPHPVLTVGVQETIDAAVDLSVTADSGAVVFGTLRRDDGGPGRFVTSLAEAFTRGIPIDWAPLFTGAAQRVDLPTYAFQRRRYWIESGGPAAATAAASAPGAAATNPAEARFWAAVEGEDLDALSRALGEQATPRREELGAVLPMLSGWRRGQQEESLLDRSRYQITWSPLPVAESAAPTGTWIVAVPAGHSEASRIADVLRGLRTGGPTAVIVELAAADRAEVARRLAEAAADQTVTTVVSLVALATEPDPDHPAIPRGLALTITVAQALGDAAILAPLWCVTSGAVSTGADGVVTAPEQAAVWGLSRVVAVEHPDRWGGLVDLPPEPDDRAVSRLRTVIAGVERGEGAAVRAAGVFAQRLVRARVQADAPVHRWNPPAVALVVGEPAGRGGQVARWLAGSGARHLALAVPADAADLDELRVELTGLGARSTLLRDEQEHDETGATGDGATLRAALPEGLEAVVVGSGEAGGAGTAVAELDLGAFAAAVGDRIAAAGLDAAVFGDGAVSGGDPPEATAELIVVSSLAGLWGSGGQSVSAAAEGYLDALARRRRSLGGAAVSVALGGWAGDRIVVDRPRLAGLGVLSAELAAAALERAVGAGAHSGLVVADIDWERLLVAFPAAASLPLLRDLAEVREHPATGAALAAGEPADGAERWRRRVGGLVGADQERAVLDLVRAEAAVVLGQEGAAAVRPGRPFRDLGFDSLTVVELRNRMREATGVPLPTTVIFDYPTPAELARYLLDELLRGPAGPAGESTGSPLAGPGDLDGLAAGLPLLSDDVRAAVLARMRTLLRRWDDSPDGEVAGDAATDDLDAASDDEIFDLIDNELGIS</sequence>
<dbReference type="Gene3D" id="1.10.1200.10">
    <property type="entry name" value="ACP-like"/>
    <property type="match status" value="1"/>
</dbReference>